<gene>
    <name evidence="1" type="ORF">DFP76_104239</name>
</gene>
<organism evidence="1 2">
    <name type="scientific">Marinomonas aquiplantarum</name>
    <dbReference type="NCBI Taxonomy" id="491951"/>
    <lineage>
        <taxon>Bacteria</taxon>
        <taxon>Pseudomonadati</taxon>
        <taxon>Pseudomonadota</taxon>
        <taxon>Gammaproteobacteria</taxon>
        <taxon>Oceanospirillales</taxon>
        <taxon>Oceanospirillaceae</taxon>
        <taxon>Marinomonas</taxon>
    </lineage>
</organism>
<dbReference type="AlphaFoldDB" id="A0A366D013"/>
<proteinExistence type="predicted"/>
<sequence length="93" mass="10654">MNNLFISYDLNSPGQDYTKTHEAIKSLGDWAKVQKSLWYLKSQYSELQVKNTLWAAMDRNDSLIVVNATTNCAAWEGLAHPDVSQFIIDEWSK</sequence>
<dbReference type="RefSeq" id="WP_113874370.1">
    <property type="nucleotide sequence ID" value="NZ_QNRF01000004.1"/>
</dbReference>
<dbReference type="OrthoDB" id="2656750at2"/>
<keyword evidence="2" id="KW-1185">Reference proteome</keyword>
<dbReference type="EMBL" id="QNRF01000004">
    <property type="protein sequence ID" value="RBO83420.1"/>
    <property type="molecule type" value="Genomic_DNA"/>
</dbReference>
<reference evidence="1 2" key="1">
    <citation type="submission" date="2018-06" db="EMBL/GenBank/DDBJ databases">
        <title>Genomic Encyclopedia of Type Strains, Phase III (KMG-III): the genomes of soil and plant-associated and newly described type strains.</title>
        <authorList>
            <person name="Whitman W."/>
        </authorList>
    </citation>
    <scope>NUCLEOTIDE SEQUENCE [LARGE SCALE GENOMIC DNA]</scope>
    <source>
        <strain evidence="1 2">CECT 7732</strain>
    </source>
</reference>
<accession>A0A366D013</accession>
<dbReference type="Proteomes" id="UP000252086">
    <property type="component" value="Unassembled WGS sequence"/>
</dbReference>
<protein>
    <recommendedName>
        <fullName evidence="3">CRISPR-associated protein Cas2</fullName>
    </recommendedName>
</protein>
<name>A0A366D013_9GAMM</name>
<evidence type="ECO:0000313" key="1">
    <source>
        <dbReference type="EMBL" id="RBO83420.1"/>
    </source>
</evidence>
<evidence type="ECO:0000313" key="2">
    <source>
        <dbReference type="Proteomes" id="UP000252086"/>
    </source>
</evidence>
<evidence type="ECO:0008006" key="3">
    <source>
        <dbReference type="Google" id="ProtNLM"/>
    </source>
</evidence>
<comment type="caution">
    <text evidence="1">The sequence shown here is derived from an EMBL/GenBank/DDBJ whole genome shotgun (WGS) entry which is preliminary data.</text>
</comment>